<dbReference type="GO" id="GO:0005737">
    <property type="term" value="C:cytoplasm"/>
    <property type="evidence" value="ECO:0007669"/>
    <property type="project" value="TreeGrafter"/>
</dbReference>
<dbReference type="SUPFAM" id="SSF56281">
    <property type="entry name" value="Metallo-hydrolase/oxidoreductase"/>
    <property type="match status" value="1"/>
</dbReference>
<dbReference type="AlphaFoldDB" id="A0A318RQK5"/>
<evidence type="ECO:0000259" key="1">
    <source>
        <dbReference type="Pfam" id="PF12706"/>
    </source>
</evidence>
<dbReference type="Gene3D" id="3.60.15.10">
    <property type="entry name" value="Ribonuclease Z/Hydroxyacylglutathione hydrolase-like"/>
    <property type="match status" value="1"/>
</dbReference>
<sequence>MVAGSVSCVVRLPNLMTGPRLLTSAATAGVALAAAGATAGGEVYRAMGAPKDLVLSHISASPRQTGGTFGNVEPATPIEGDRAAALAMLRRGDIGKPKTPLHFDVAPLPQHAADLAATWFGHASVLVELDGRRILTDPVWSKRCSPSSIVGPARMHPVPHSLSELPSLDVILISHDHYDHLDTATVRKLAVLHPEAMFVAPIGVGAHLEYWGIAPERIREADWGESITVGDLTFNCCPARHFSGRGLQRNTTQWASWAVAGPNNNFFFSGDSGITDAFAEVGASYGPFGLTLIAIGAYDRLWPDIHLNPEEAVEVHRMLNGDKLSESLLLPIHWATFNLALHEWADPVQRLLPAAQALQIPVITPMPGAHFDVSSRTGPGFDSQSWWEIAA</sequence>
<dbReference type="Proteomes" id="UP000247591">
    <property type="component" value="Unassembled WGS sequence"/>
</dbReference>
<protein>
    <submittedName>
        <fullName evidence="2">L-ascorbate metabolism protein UlaG (Beta-lactamase superfamily)</fullName>
    </submittedName>
</protein>
<feature type="domain" description="Metallo-beta-lactamase" evidence="1">
    <location>
        <begin position="132"/>
        <end position="334"/>
    </location>
</feature>
<proteinExistence type="predicted"/>
<comment type="caution">
    <text evidence="2">The sequence shown here is derived from an EMBL/GenBank/DDBJ whole genome shotgun (WGS) entry which is preliminary data.</text>
</comment>
<evidence type="ECO:0000313" key="3">
    <source>
        <dbReference type="Proteomes" id="UP000247591"/>
    </source>
</evidence>
<dbReference type="EMBL" id="QJSP01000003">
    <property type="protein sequence ID" value="PYE19386.1"/>
    <property type="molecule type" value="Genomic_DNA"/>
</dbReference>
<gene>
    <name evidence="2" type="ORF">DFR67_103299</name>
</gene>
<dbReference type="Pfam" id="PF12706">
    <property type="entry name" value="Lactamase_B_2"/>
    <property type="match status" value="1"/>
</dbReference>
<dbReference type="PANTHER" id="PTHR15032">
    <property type="entry name" value="N-ACYL-PHOSPHATIDYLETHANOLAMINE-HYDROLYZING PHOSPHOLIPASE D"/>
    <property type="match status" value="1"/>
</dbReference>
<name>A0A318RQK5_WILLI</name>
<dbReference type="InterPro" id="IPR036866">
    <property type="entry name" value="RibonucZ/Hydroxyglut_hydro"/>
</dbReference>
<evidence type="ECO:0000313" key="2">
    <source>
        <dbReference type="EMBL" id="PYE19386.1"/>
    </source>
</evidence>
<keyword evidence="3" id="KW-1185">Reference proteome</keyword>
<organism evidence="2 3">
    <name type="scientific">Williamsia limnetica</name>
    <dbReference type="NCBI Taxonomy" id="882452"/>
    <lineage>
        <taxon>Bacteria</taxon>
        <taxon>Bacillati</taxon>
        <taxon>Actinomycetota</taxon>
        <taxon>Actinomycetes</taxon>
        <taxon>Mycobacteriales</taxon>
        <taxon>Nocardiaceae</taxon>
        <taxon>Williamsia</taxon>
    </lineage>
</organism>
<dbReference type="InterPro" id="IPR001279">
    <property type="entry name" value="Metallo-B-lactamas"/>
</dbReference>
<dbReference type="PANTHER" id="PTHR15032:SF4">
    <property type="entry name" value="N-ACYL-PHOSPHATIDYLETHANOLAMINE-HYDROLYZING PHOSPHOLIPASE D"/>
    <property type="match status" value="1"/>
</dbReference>
<reference evidence="2 3" key="1">
    <citation type="submission" date="2018-06" db="EMBL/GenBank/DDBJ databases">
        <title>Genomic Encyclopedia of Type Strains, Phase IV (KMG-IV): sequencing the most valuable type-strain genomes for metagenomic binning, comparative biology and taxonomic classification.</title>
        <authorList>
            <person name="Goeker M."/>
        </authorList>
    </citation>
    <scope>NUCLEOTIDE SEQUENCE [LARGE SCALE GENOMIC DNA]</scope>
    <source>
        <strain evidence="2 3">DSM 45521</strain>
    </source>
</reference>
<accession>A0A318RQK5</accession>